<sequence length="222" mass="24113">MTRNIWTSLATVAASCACSLAILWGLQGQSGVAVVDLDEVAKQLGRDLEIQSSIQIQTEQLQQKLSAAEQSAAAQLTEVRKPFGEHPTAAQEEQFRRLQQSAQSQLAQLKQKAEQEIAAHRQQLVARFKAEARPIAAKIARKHRFGTVVTKNDSFLFSFDEAVDITADVVAALGESRPATADAKEAAPRATARPLPTLNQPDAPAAPTVRQVTHEEFLPATR</sequence>
<dbReference type="GO" id="GO:0051082">
    <property type="term" value="F:unfolded protein binding"/>
    <property type="evidence" value="ECO:0007669"/>
    <property type="project" value="InterPro"/>
</dbReference>
<dbReference type="SUPFAM" id="SSF111384">
    <property type="entry name" value="OmpH-like"/>
    <property type="match status" value="1"/>
</dbReference>
<comment type="similarity">
    <text evidence="1">Belongs to the Skp family.</text>
</comment>
<keyword evidence="2 5" id="KW-0732">Signal</keyword>
<dbReference type="EMBL" id="FOQD01000002">
    <property type="protein sequence ID" value="SFH70145.1"/>
    <property type="molecule type" value="Genomic_DNA"/>
</dbReference>
<dbReference type="GO" id="GO:0005829">
    <property type="term" value="C:cytosol"/>
    <property type="evidence" value="ECO:0007669"/>
    <property type="project" value="TreeGrafter"/>
</dbReference>
<gene>
    <name evidence="6" type="ORF">SAMN05421753_102138</name>
</gene>
<protein>
    <submittedName>
        <fullName evidence="6">Outer membrane protein (OmpH-like)</fullName>
    </submittedName>
</protein>
<feature type="compositionally biased region" description="Basic and acidic residues" evidence="4">
    <location>
        <begin position="212"/>
        <end position="222"/>
    </location>
</feature>
<evidence type="ECO:0000256" key="2">
    <source>
        <dbReference type="ARBA" id="ARBA00022729"/>
    </source>
</evidence>
<feature type="coiled-coil region" evidence="3">
    <location>
        <begin position="58"/>
        <end position="123"/>
    </location>
</feature>
<feature type="signal peptide" evidence="5">
    <location>
        <begin position="1"/>
        <end position="21"/>
    </location>
</feature>
<feature type="region of interest" description="Disordered" evidence="4">
    <location>
        <begin position="178"/>
        <end position="222"/>
    </location>
</feature>
<dbReference type="RefSeq" id="WP_175517077.1">
    <property type="nucleotide sequence ID" value="NZ_FOQD01000002.1"/>
</dbReference>
<accession>A0A1I3C6E0</accession>
<dbReference type="AlphaFoldDB" id="A0A1I3C6E0"/>
<evidence type="ECO:0000256" key="3">
    <source>
        <dbReference type="SAM" id="Coils"/>
    </source>
</evidence>
<dbReference type="PANTHER" id="PTHR35089:SF1">
    <property type="entry name" value="CHAPERONE PROTEIN SKP"/>
    <property type="match status" value="1"/>
</dbReference>
<dbReference type="SMART" id="SM00935">
    <property type="entry name" value="OmpH"/>
    <property type="match status" value="1"/>
</dbReference>
<organism evidence="6 7">
    <name type="scientific">Planctomicrobium piriforme</name>
    <dbReference type="NCBI Taxonomy" id="1576369"/>
    <lineage>
        <taxon>Bacteria</taxon>
        <taxon>Pseudomonadati</taxon>
        <taxon>Planctomycetota</taxon>
        <taxon>Planctomycetia</taxon>
        <taxon>Planctomycetales</taxon>
        <taxon>Planctomycetaceae</taxon>
        <taxon>Planctomicrobium</taxon>
    </lineage>
</organism>
<evidence type="ECO:0000313" key="6">
    <source>
        <dbReference type="EMBL" id="SFH70145.1"/>
    </source>
</evidence>
<name>A0A1I3C6E0_9PLAN</name>
<dbReference type="PANTHER" id="PTHR35089">
    <property type="entry name" value="CHAPERONE PROTEIN SKP"/>
    <property type="match status" value="1"/>
</dbReference>
<keyword evidence="7" id="KW-1185">Reference proteome</keyword>
<proteinExistence type="inferred from homology"/>
<dbReference type="InterPro" id="IPR005632">
    <property type="entry name" value="Chaperone_Skp"/>
</dbReference>
<evidence type="ECO:0000313" key="7">
    <source>
        <dbReference type="Proteomes" id="UP000199518"/>
    </source>
</evidence>
<keyword evidence="3" id="KW-0175">Coiled coil</keyword>
<dbReference type="Gene3D" id="3.30.910.20">
    <property type="entry name" value="Skp domain"/>
    <property type="match status" value="1"/>
</dbReference>
<dbReference type="InterPro" id="IPR024930">
    <property type="entry name" value="Skp_dom_sf"/>
</dbReference>
<evidence type="ECO:0000256" key="1">
    <source>
        <dbReference type="ARBA" id="ARBA00009091"/>
    </source>
</evidence>
<dbReference type="GO" id="GO:0050821">
    <property type="term" value="P:protein stabilization"/>
    <property type="evidence" value="ECO:0007669"/>
    <property type="project" value="TreeGrafter"/>
</dbReference>
<feature type="chain" id="PRO_5011767557" evidence="5">
    <location>
        <begin position="22"/>
        <end position="222"/>
    </location>
</feature>
<evidence type="ECO:0000256" key="4">
    <source>
        <dbReference type="SAM" id="MobiDB-lite"/>
    </source>
</evidence>
<reference evidence="7" key="1">
    <citation type="submission" date="2016-10" db="EMBL/GenBank/DDBJ databases">
        <authorList>
            <person name="Varghese N."/>
            <person name="Submissions S."/>
        </authorList>
    </citation>
    <scope>NUCLEOTIDE SEQUENCE [LARGE SCALE GENOMIC DNA]</scope>
    <source>
        <strain evidence="7">DSM 26348</strain>
    </source>
</reference>
<evidence type="ECO:0000256" key="5">
    <source>
        <dbReference type="SAM" id="SignalP"/>
    </source>
</evidence>
<dbReference type="Pfam" id="PF03938">
    <property type="entry name" value="OmpH"/>
    <property type="match status" value="1"/>
</dbReference>
<dbReference type="STRING" id="1576369.SAMN05421753_102138"/>
<dbReference type="Proteomes" id="UP000199518">
    <property type="component" value="Unassembled WGS sequence"/>
</dbReference>
<dbReference type="PROSITE" id="PS51257">
    <property type="entry name" value="PROKAR_LIPOPROTEIN"/>
    <property type="match status" value="1"/>
</dbReference>
<feature type="compositionally biased region" description="Low complexity" evidence="4">
    <location>
        <begin position="188"/>
        <end position="198"/>
    </location>
</feature>